<comment type="caution">
    <text evidence="2">The sequence shown here is derived from an EMBL/GenBank/DDBJ whole genome shotgun (WGS) entry which is preliminary data.</text>
</comment>
<dbReference type="Proteomes" id="UP000275267">
    <property type="component" value="Unassembled WGS sequence"/>
</dbReference>
<feature type="region of interest" description="Disordered" evidence="1">
    <location>
        <begin position="1"/>
        <end position="24"/>
    </location>
</feature>
<gene>
    <name evidence="2" type="ORF">C2845_PM03G09450</name>
</gene>
<name>A0A3L6TBL3_PANMI</name>
<evidence type="ECO:0000256" key="1">
    <source>
        <dbReference type="SAM" id="MobiDB-lite"/>
    </source>
</evidence>
<accession>A0A3L6TBL3</accession>
<dbReference type="EMBL" id="PQIB02000002">
    <property type="protein sequence ID" value="RLN35621.1"/>
    <property type="molecule type" value="Genomic_DNA"/>
</dbReference>
<reference evidence="3" key="1">
    <citation type="journal article" date="2019" name="Nat. Commun.">
        <title>The genome of broomcorn millet.</title>
        <authorList>
            <person name="Zou C."/>
            <person name="Miki D."/>
            <person name="Li D."/>
            <person name="Tang Q."/>
            <person name="Xiao L."/>
            <person name="Rajput S."/>
            <person name="Deng P."/>
            <person name="Jia W."/>
            <person name="Huang R."/>
            <person name="Zhang M."/>
            <person name="Sun Y."/>
            <person name="Hu J."/>
            <person name="Fu X."/>
            <person name="Schnable P.S."/>
            <person name="Li F."/>
            <person name="Zhang H."/>
            <person name="Feng B."/>
            <person name="Zhu X."/>
            <person name="Liu R."/>
            <person name="Schnable J.C."/>
            <person name="Zhu J.-K."/>
            <person name="Zhang H."/>
        </authorList>
    </citation>
    <scope>NUCLEOTIDE SEQUENCE [LARGE SCALE GENOMIC DNA]</scope>
</reference>
<dbReference type="OrthoDB" id="1521186at2759"/>
<dbReference type="Pfam" id="PF04827">
    <property type="entry name" value="Plant_tran"/>
    <property type="match status" value="1"/>
</dbReference>
<dbReference type="InterPro" id="IPR006912">
    <property type="entry name" value="Harbinger_derived_prot"/>
</dbReference>
<organism evidence="2 3">
    <name type="scientific">Panicum miliaceum</name>
    <name type="common">Proso millet</name>
    <name type="synonym">Broomcorn millet</name>
    <dbReference type="NCBI Taxonomy" id="4540"/>
    <lineage>
        <taxon>Eukaryota</taxon>
        <taxon>Viridiplantae</taxon>
        <taxon>Streptophyta</taxon>
        <taxon>Embryophyta</taxon>
        <taxon>Tracheophyta</taxon>
        <taxon>Spermatophyta</taxon>
        <taxon>Magnoliopsida</taxon>
        <taxon>Liliopsida</taxon>
        <taxon>Poales</taxon>
        <taxon>Poaceae</taxon>
        <taxon>PACMAD clade</taxon>
        <taxon>Panicoideae</taxon>
        <taxon>Panicodae</taxon>
        <taxon>Paniceae</taxon>
        <taxon>Panicinae</taxon>
        <taxon>Panicum</taxon>
        <taxon>Panicum sect. Panicum</taxon>
    </lineage>
</organism>
<protein>
    <submittedName>
        <fullName evidence="2">Nuclease HARBI1</fullName>
    </submittedName>
</protein>
<evidence type="ECO:0000313" key="3">
    <source>
        <dbReference type="Proteomes" id="UP000275267"/>
    </source>
</evidence>
<keyword evidence="3" id="KW-1185">Reference proteome</keyword>
<dbReference type="PANTHER" id="PTHR47150">
    <property type="entry name" value="OS12G0169200 PROTEIN"/>
    <property type="match status" value="1"/>
</dbReference>
<dbReference type="STRING" id="4540.A0A3L6TBL3"/>
<dbReference type="AlphaFoldDB" id="A0A3L6TBL3"/>
<sequence length="461" mass="52400">MSGEAGMPYQSDTSSCSDDSEDRNTIYPAGKYTMEEFVAEHSVLHNLLRRINVKIQAKIKARQGGTSRRRKGFNRRVIERDHGEGHQRLVTDFFSDDPVYDEKIFRTRYRMSRPLLLRIVRALGKWSPYFTKRADICCRQGLSPLQKCTAAIRMLARGSPADAVDEYVQIGTSTAMECLERFAEGVIDMFGGEYLRGPTSVDMQRLLQIGEGYGFPGMLGSIGCMHWEWENCPPKWMRRLNHSDHGFSTFILEAVASQDLWIWHASFNVVGSINDNSVLNQSPLFTEVLKGQAPPVQFSINKSQYDMGYYLADEIYPESTVFVKTIPFPRTEKERLFAKHQEEARKDVQRAFGVLQSRFPIVRGPIRFFQRATLGKILEACVILHNMAVEDEKDMASAYSEPNEASGITVVLPSNFKTGPANCLTNVLQRTATICSQATHVQLRRDLIEHIWQQFGPFGDK</sequence>
<dbReference type="PANTHER" id="PTHR47150:SF5">
    <property type="entry name" value="OS07G0546750 PROTEIN"/>
    <property type="match status" value="1"/>
</dbReference>
<proteinExistence type="predicted"/>
<evidence type="ECO:0000313" key="2">
    <source>
        <dbReference type="EMBL" id="RLN35621.1"/>
    </source>
</evidence>